<evidence type="ECO:0000256" key="4">
    <source>
        <dbReference type="ARBA" id="ARBA00022763"/>
    </source>
</evidence>
<dbReference type="EC" id="3.4.21.88" evidence="12"/>
<keyword evidence="7 12" id="KW-0805">Transcription regulation</keyword>
<keyword evidence="9 12" id="KW-0804">Transcription</keyword>
<dbReference type="Pfam" id="PF01726">
    <property type="entry name" value="LexA_DNA_bind"/>
    <property type="match status" value="1"/>
</dbReference>
<dbReference type="InterPro" id="IPR006199">
    <property type="entry name" value="LexA_DNA-bd_dom"/>
</dbReference>
<dbReference type="InterPro" id="IPR006200">
    <property type="entry name" value="LexA"/>
</dbReference>
<dbReference type="Proteomes" id="UP000233425">
    <property type="component" value="Unassembled WGS sequence"/>
</dbReference>
<keyword evidence="6 12" id="KW-0068">Autocatalytic cleavage</keyword>
<dbReference type="InterPro" id="IPR039418">
    <property type="entry name" value="LexA-like"/>
</dbReference>
<keyword evidence="11 12" id="KW-0742">SOS response</keyword>
<feature type="active site" description="For autocatalytic cleavage activity" evidence="12">
    <location>
        <position position="178"/>
    </location>
</feature>
<comment type="subunit">
    <text evidence="12">Homodimer.</text>
</comment>
<evidence type="ECO:0000256" key="2">
    <source>
        <dbReference type="ARBA" id="ARBA00022491"/>
    </source>
</evidence>
<dbReference type="GO" id="GO:0009432">
    <property type="term" value="P:SOS response"/>
    <property type="evidence" value="ECO:0007669"/>
    <property type="project" value="UniProtKB-UniRule"/>
</dbReference>
<feature type="active site" description="For autocatalytic cleavage activity" evidence="12">
    <location>
        <position position="141"/>
    </location>
</feature>
<keyword evidence="8 12" id="KW-0238">DNA-binding</keyword>
<evidence type="ECO:0000256" key="11">
    <source>
        <dbReference type="ARBA" id="ARBA00023236"/>
    </source>
</evidence>
<dbReference type="InterPro" id="IPR036390">
    <property type="entry name" value="WH_DNA-bd_sf"/>
</dbReference>
<feature type="DNA-binding region" description="H-T-H motif" evidence="12">
    <location>
        <begin position="49"/>
        <end position="69"/>
    </location>
</feature>
<gene>
    <name evidence="16" type="primary">lexA_1</name>
    <name evidence="12" type="synonym">lexA</name>
    <name evidence="16" type="ORF">RBATCC27255_00257</name>
</gene>
<evidence type="ECO:0000256" key="13">
    <source>
        <dbReference type="RuleBase" id="RU003991"/>
    </source>
</evidence>
<dbReference type="SUPFAM" id="SSF46785">
    <property type="entry name" value="Winged helix' DNA-binding domain"/>
    <property type="match status" value="1"/>
</dbReference>
<evidence type="ECO:0000256" key="8">
    <source>
        <dbReference type="ARBA" id="ARBA00023125"/>
    </source>
</evidence>
<comment type="caution">
    <text evidence="16">The sequence shown here is derived from an EMBL/GenBank/DDBJ whole genome shotgun (WGS) entry which is preliminary data.</text>
</comment>
<comment type="function">
    <text evidence="12">Represses a number of genes involved in the response to DNA damage (SOS response), including recA and lexA. In the presence of single-stranded DNA, RecA interacts with LexA causing an autocatalytic cleavage which disrupts the DNA-binding part of LexA, leading to derepression of the SOS regulon and eventually DNA repair.</text>
</comment>
<dbReference type="CDD" id="cd00090">
    <property type="entry name" value="HTH_ARSR"/>
    <property type="match status" value="1"/>
</dbReference>
<organism evidence="16 17">
    <name type="scientific">Ruminococcus bromii</name>
    <dbReference type="NCBI Taxonomy" id="40518"/>
    <lineage>
        <taxon>Bacteria</taxon>
        <taxon>Bacillati</taxon>
        <taxon>Bacillota</taxon>
        <taxon>Clostridia</taxon>
        <taxon>Eubacteriales</taxon>
        <taxon>Oscillospiraceae</taxon>
        <taxon>Ruminococcus</taxon>
    </lineage>
</organism>
<dbReference type="PANTHER" id="PTHR33516">
    <property type="entry name" value="LEXA REPRESSOR"/>
    <property type="match status" value="1"/>
</dbReference>
<dbReference type="GO" id="GO:0006281">
    <property type="term" value="P:DNA repair"/>
    <property type="evidence" value="ECO:0007669"/>
    <property type="project" value="UniProtKB-UniRule"/>
</dbReference>
<dbReference type="Gene3D" id="2.10.109.10">
    <property type="entry name" value="Umud Fragment, subunit A"/>
    <property type="match status" value="1"/>
</dbReference>
<evidence type="ECO:0000313" key="17">
    <source>
        <dbReference type="Proteomes" id="UP000233425"/>
    </source>
</evidence>
<dbReference type="InterPro" id="IPR015927">
    <property type="entry name" value="Peptidase_S24_S26A/B/C"/>
</dbReference>
<evidence type="ECO:0000259" key="15">
    <source>
        <dbReference type="Pfam" id="PF01726"/>
    </source>
</evidence>
<comment type="similarity">
    <text evidence="1 12 13">Belongs to the peptidase S24 family.</text>
</comment>
<evidence type="ECO:0000256" key="7">
    <source>
        <dbReference type="ARBA" id="ARBA00023015"/>
    </source>
</evidence>
<dbReference type="FunFam" id="2.10.109.10:FF:000001">
    <property type="entry name" value="LexA repressor"/>
    <property type="match status" value="1"/>
</dbReference>
<evidence type="ECO:0000256" key="10">
    <source>
        <dbReference type="ARBA" id="ARBA00023204"/>
    </source>
</evidence>
<evidence type="ECO:0000313" key="16">
    <source>
        <dbReference type="EMBL" id="PKD32601.1"/>
    </source>
</evidence>
<dbReference type="InterPro" id="IPR036388">
    <property type="entry name" value="WH-like_DNA-bd_sf"/>
</dbReference>
<evidence type="ECO:0000256" key="9">
    <source>
        <dbReference type="ARBA" id="ARBA00023163"/>
    </source>
</evidence>
<dbReference type="InterPro" id="IPR006197">
    <property type="entry name" value="Peptidase_S24_LexA"/>
</dbReference>
<dbReference type="GO" id="GO:0006260">
    <property type="term" value="P:DNA replication"/>
    <property type="evidence" value="ECO:0007669"/>
    <property type="project" value="UniProtKB-UniRule"/>
</dbReference>
<dbReference type="PRINTS" id="PR00726">
    <property type="entry name" value="LEXASERPTASE"/>
</dbReference>
<dbReference type="Gene3D" id="1.10.10.10">
    <property type="entry name" value="Winged helix-like DNA-binding domain superfamily/Winged helix DNA-binding domain"/>
    <property type="match status" value="1"/>
</dbReference>
<feature type="site" description="Cleavage; by autolysis" evidence="12">
    <location>
        <begin position="106"/>
        <end position="107"/>
    </location>
</feature>
<accession>A0A2N0V058</accession>
<keyword evidence="10 12" id="KW-0234">DNA repair</keyword>
<dbReference type="GO" id="GO:0006508">
    <property type="term" value="P:proteolysis"/>
    <property type="evidence" value="ECO:0007669"/>
    <property type="project" value="InterPro"/>
</dbReference>
<dbReference type="InterPro" id="IPR011991">
    <property type="entry name" value="ArsR-like_HTH"/>
</dbReference>
<dbReference type="GO" id="GO:0004252">
    <property type="term" value="F:serine-type endopeptidase activity"/>
    <property type="evidence" value="ECO:0007669"/>
    <property type="project" value="UniProtKB-UniRule"/>
</dbReference>
<evidence type="ECO:0000256" key="3">
    <source>
        <dbReference type="ARBA" id="ARBA00022705"/>
    </source>
</evidence>
<reference evidence="16" key="1">
    <citation type="journal article" date="2018" name="Environ. Microbiol.">
        <title>Sporulation capability and amylosome conservation among diverse human colonic and rumen isolates of the keystone starch-degrader Ruminococcus bromii.</title>
        <authorList>
            <person name="Mukhopadhya I."/>
            <person name="Morais S."/>
            <person name="Laverde-Gomez J."/>
            <person name="Sheridan P.O."/>
            <person name="Walker A.W."/>
            <person name="Kelly W."/>
            <person name="Klieve A.V."/>
            <person name="Ouwerkerk D."/>
            <person name="Duncan S.H."/>
            <person name="Louis P."/>
            <person name="Koropatkin N."/>
            <person name="Cockburn D."/>
            <person name="Kibler R."/>
            <person name="Cooper P.J."/>
            <person name="Sandoval C."/>
            <person name="Crost E."/>
            <person name="Juge N."/>
            <person name="Bayer E.A."/>
            <person name="Flint H.J."/>
        </authorList>
    </citation>
    <scope>NUCLEOTIDE SEQUENCE [LARGE SCALE GENOMIC DNA]</scope>
    <source>
        <strain evidence="16">ATCC 27255</strain>
    </source>
</reference>
<dbReference type="GO" id="GO:0045892">
    <property type="term" value="P:negative regulation of DNA-templated transcription"/>
    <property type="evidence" value="ECO:0007669"/>
    <property type="project" value="UniProtKB-UniRule"/>
</dbReference>
<feature type="domain" description="LexA repressor DNA-binding" evidence="15">
    <location>
        <begin position="23"/>
        <end position="85"/>
    </location>
</feature>
<dbReference type="EMBL" id="NNSR01000023">
    <property type="protein sequence ID" value="PKD32601.1"/>
    <property type="molecule type" value="Genomic_DNA"/>
</dbReference>
<keyword evidence="3 12" id="KW-0235">DNA replication</keyword>
<dbReference type="HAMAP" id="MF_00015">
    <property type="entry name" value="LexA"/>
    <property type="match status" value="1"/>
</dbReference>
<keyword evidence="17" id="KW-1185">Reference proteome</keyword>
<dbReference type="NCBIfam" id="TIGR00498">
    <property type="entry name" value="lexA"/>
    <property type="match status" value="1"/>
</dbReference>
<evidence type="ECO:0000256" key="5">
    <source>
        <dbReference type="ARBA" id="ARBA00022801"/>
    </source>
</evidence>
<evidence type="ECO:0000256" key="12">
    <source>
        <dbReference type="HAMAP-Rule" id="MF_00015"/>
    </source>
</evidence>
<dbReference type="CDD" id="cd06529">
    <property type="entry name" value="S24_LexA-like"/>
    <property type="match status" value="1"/>
</dbReference>
<dbReference type="Pfam" id="PF00717">
    <property type="entry name" value="Peptidase_S24"/>
    <property type="match status" value="1"/>
</dbReference>
<dbReference type="InterPro" id="IPR036286">
    <property type="entry name" value="LexA/Signal_pep-like_sf"/>
</dbReference>
<comment type="catalytic activity">
    <reaction evidence="12">
        <text>Hydrolysis of Ala-|-Gly bond in repressor LexA.</text>
        <dbReference type="EC" id="3.4.21.88"/>
    </reaction>
</comment>
<dbReference type="InterPro" id="IPR050077">
    <property type="entry name" value="LexA_repressor"/>
</dbReference>
<keyword evidence="5 12" id="KW-0378">Hydrolase</keyword>
<name>A0A2N0V058_9FIRM</name>
<dbReference type="SUPFAM" id="SSF51306">
    <property type="entry name" value="LexA/Signal peptidase"/>
    <property type="match status" value="1"/>
</dbReference>
<feature type="domain" description="Peptidase S24/S26A/S26B/S26C" evidence="14">
    <location>
        <begin position="99"/>
        <end position="211"/>
    </location>
</feature>
<evidence type="ECO:0000259" key="14">
    <source>
        <dbReference type="Pfam" id="PF00717"/>
    </source>
</evidence>
<evidence type="ECO:0000256" key="6">
    <source>
        <dbReference type="ARBA" id="ARBA00022813"/>
    </source>
</evidence>
<dbReference type="GO" id="GO:0003677">
    <property type="term" value="F:DNA binding"/>
    <property type="evidence" value="ECO:0007669"/>
    <property type="project" value="UniProtKB-UniRule"/>
</dbReference>
<dbReference type="PANTHER" id="PTHR33516:SF2">
    <property type="entry name" value="LEXA REPRESSOR-RELATED"/>
    <property type="match status" value="1"/>
</dbReference>
<protein>
    <recommendedName>
        <fullName evidence="12">LexA repressor</fullName>
        <ecNumber evidence="12">3.4.21.88</ecNumber>
    </recommendedName>
</protein>
<keyword evidence="4 12" id="KW-0227">DNA damage</keyword>
<proteinExistence type="inferred from homology"/>
<evidence type="ECO:0000256" key="1">
    <source>
        <dbReference type="ARBA" id="ARBA00007484"/>
    </source>
</evidence>
<dbReference type="AlphaFoldDB" id="A0A2N0V058"/>
<keyword evidence="2 12" id="KW-0678">Repressor</keyword>
<sequence length="218" mass="24525">MFDFSENIWYNHTVITNKGRCDMKPLSKSQQKIFDYLKECAGEGRVPSVREICEETGLSSTSTVHHHLKALEEKGLISREHGVNRCIQINGMEKNTDVPVLGRVAAGYPILAVENIECYVPVPDSLKRGRELFALRVQGESMINAGIFPDDILIVHRTPVAENGEIVVALVGDEATVKRFYKENGHFRLQPENDNFEPIIVDEVALLGKVISLVRYFD</sequence>